<dbReference type="GO" id="GO:0000105">
    <property type="term" value="P:L-histidine biosynthetic process"/>
    <property type="evidence" value="ECO:0007669"/>
    <property type="project" value="UniProtKB-KW"/>
</dbReference>
<accession>A0A564ZFF6</accession>
<dbReference type="SUPFAM" id="SSF51366">
    <property type="entry name" value="Ribulose-phoshate binding barrel"/>
    <property type="match status" value="1"/>
</dbReference>
<dbReference type="InterPro" id="IPR006062">
    <property type="entry name" value="His_biosynth"/>
</dbReference>
<dbReference type="Pfam" id="PF00977">
    <property type="entry name" value="His_biosynth"/>
    <property type="match status" value="1"/>
</dbReference>
<keyword evidence="2 5" id="KW-0028">Amino-acid biosynthesis</keyword>
<dbReference type="GO" id="GO:0003949">
    <property type="term" value="F:1-(5-phosphoribosyl)-5-[(5-phosphoribosylamino)methylideneamino]imidazole-4-carboxamide isomerase activity"/>
    <property type="evidence" value="ECO:0007669"/>
    <property type="project" value="UniProtKB-EC"/>
</dbReference>
<organism evidence="6 7">
    <name type="scientific">Candidatus Methylomirabilis lanthanidiphila</name>
    <dbReference type="NCBI Taxonomy" id="2211376"/>
    <lineage>
        <taxon>Bacteria</taxon>
        <taxon>Candidatus Methylomirabilota</taxon>
        <taxon>Candidatus Methylomirabilia</taxon>
        <taxon>Candidatus Methylomirabilales</taxon>
        <taxon>Candidatus Methylomirabilaceae</taxon>
        <taxon>Candidatus Methylomirabilis</taxon>
    </lineage>
</organism>
<dbReference type="PANTHER" id="PTHR43090">
    <property type="entry name" value="1-(5-PHOSPHORIBOSYL)-5-[(5-PHOSPHORIBOSYLAMINO)METHYLIDENEAMINO] IMIDAZOLE-4-CARBOXAMIDE ISOMERASE"/>
    <property type="match status" value="1"/>
</dbReference>
<dbReference type="PANTHER" id="PTHR43090:SF2">
    <property type="entry name" value="1-(5-PHOSPHORIBOSYL)-5-[(5-PHOSPHORIBOSYLAMINO)METHYLIDENEAMINO] IMIDAZOLE-4-CARBOXAMIDE ISOMERASE"/>
    <property type="match status" value="1"/>
</dbReference>
<dbReference type="GO" id="GO:0000162">
    <property type="term" value="P:L-tryptophan biosynthetic process"/>
    <property type="evidence" value="ECO:0007669"/>
    <property type="project" value="TreeGrafter"/>
</dbReference>
<keyword evidence="3 5" id="KW-0368">Histidine biosynthesis</keyword>
<dbReference type="AlphaFoldDB" id="A0A564ZFF6"/>
<proteinExistence type="inferred from homology"/>
<dbReference type="InterPro" id="IPR011060">
    <property type="entry name" value="RibuloseP-bd_barrel"/>
</dbReference>
<dbReference type="InterPro" id="IPR044524">
    <property type="entry name" value="Isoase_HisA-like"/>
</dbReference>
<dbReference type="Proteomes" id="UP000334340">
    <property type="component" value="Unassembled WGS sequence"/>
</dbReference>
<evidence type="ECO:0000256" key="3">
    <source>
        <dbReference type="ARBA" id="ARBA00023102"/>
    </source>
</evidence>
<dbReference type="CDD" id="cd04723">
    <property type="entry name" value="HisA_HisF"/>
    <property type="match status" value="1"/>
</dbReference>
<dbReference type="EMBL" id="CABIKM010000005">
    <property type="protein sequence ID" value="VUZ84059.1"/>
    <property type="molecule type" value="Genomic_DNA"/>
</dbReference>
<comment type="pathway">
    <text evidence="4">Amino-acid biosynthesis.</text>
</comment>
<sequence>MQVIPVIDIMRGIAVHARRGERSVYRPIRSVLLQGADPVALLRAYRSAFESTAVYVADLDAIMGNGENLAIIEKMAVAEPEITLLVDAGIHDTLQARRLLDAGAKKVIIASESLAAFDAASGLLAVLGTEQTLFSLDLTAHAMIWREPSTESRDPSVAAAHLASLGFREAILLEMDRIGTGGGIDVELLDQVTTAAPGIRFIVGGGIASVAELVRLRRAGASGVLLATALHSGTITRDDLNRVMAEA</sequence>
<keyword evidence="7" id="KW-1185">Reference proteome</keyword>
<dbReference type="GO" id="GO:0005737">
    <property type="term" value="C:cytoplasm"/>
    <property type="evidence" value="ECO:0007669"/>
    <property type="project" value="TreeGrafter"/>
</dbReference>
<name>A0A564ZFF6_9BACT</name>
<evidence type="ECO:0000256" key="4">
    <source>
        <dbReference type="ARBA" id="ARBA00029440"/>
    </source>
</evidence>
<dbReference type="Gene3D" id="3.20.20.70">
    <property type="entry name" value="Aldolase class I"/>
    <property type="match status" value="1"/>
</dbReference>
<evidence type="ECO:0000256" key="2">
    <source>
        <dbReference type="ARBA" id="ARBA00022605"/>
    </source>
</evidence>
<keyword evidence="6" id="KW-0413">Isomerase</keyword>
<dbReference type="InterPro" id="IPR013785">
    <property type="entry name" value="Aldolase_TIM"/>
</dbReference>
<evidence type="ECO:0000256" key="1">
    <source>
        <dbReference type="ARBA" id="ARBA00009667"/>
    </source>
</evidence>
<dbReference type="EC" id="5.3.1.16" evidence="6"/>
<evidence type="ECO:0000313" key="7">
    <source>
        <dbReference type="Proteomes" id="UP000334340"/>
    </source>
</evidence>
<protein>
    <submittedName>
        <fullName evidence="6">1-(5-phosphoribosyl)-5-[(5-phosphoribosylamino)methylideneamino] imidazole-4-carboxamide isomerase</fullName>
        <ecNumber evidence="6">5.3.1.16</ecNumber>
    </submittedName>
</protein>
<gene>
    <name evidence="6" type="primary">hisA</name>
    <name evidence="6" type="ORF">MELA_00423</name>
</gene>
<reference evidence="6 7" key="1">
    <citation type="submission" date="2019-07" db="EMBL/GenBank/DDBJ databases">
        <authorList>
            <person name="Cremers G."/>
        </authorList>
    </citation>
    <scope>NUCLEOTIDE SEQUENCE [LARGE SCALE GENOMIC DNA]</scope>
</reference>
<evidence type="ECO:0000313" key="6">
    <source>
        <dbReference type="EMBL" id="VUZ84059.1"/>
    </source>
</evidence>
<evidence type="ECO:0000256" key="5">
    <source>
        <dbReference type="RuleBase" id="RU003657"/>
    </source>
</evidence>
<comment type="similarity">
    <text evidence="1 5">Belongs to the HisA/HisF family.</text>
</comment>